<sequence>MSSLPVSAAVLLGSYLIGSLVMGVLYSRLRGTDIRDKDLPGASGTFRQYGAAAGATVMVLDFVKGMVAVGLARYFAPDAMWLAVFGVVLGHCYPVYFRFNGGAGVAPFGGAFLVASPIAAIPTYVLALALIPVYKRTLQPRLKMNAVPAVSVAMLPIGIVFSLLFGGLVSFLAGGVVMVLRGLQMLRSPEREA</sequence>
<keyword evidence="6" id="KW-0443">Lipid metabolism</keyword>
<evidence type="ECO:0000256" key="1">
    <source>
        <dbReference type="ARBA" id="ARBA00022475"/>
    </source>
</evidence>
<dbReference type="NCBIfam" id="NF010978">
    <property type="entry name" value="PRK14401.1"/>
    <property type="match status" value="1"/>
</dbReference>
<feature type="transmembrane region" description="Helical" evidence="10">
    <location>
        <begin position="79"/>
        <end position="99"/>
    </location>
</feature>
<evidence type="ECO:0000256" key="3">
    <source>
        <dbReference type="ARBA" id="ARBA00022679"/>
    </source>
</evidence>
<evidence type="ECO:0000256" key="4">
    <source>
        <dbReference type="ARBA" id="ARBA00022692"/>
    </source>
</evidence>
<dbReference type="SMART" id="SM01207">
    <property type="entry name" value="G3P_acyltransf"/>
    <property type="match status" value="1"/>
</dbReference>
<evidence type="ECO:0000256" key="9">
    <source>
        <dbReference type="ARBA" id="ARBA00023264"/>
    </source>
</evidence>
<evidence type="ECO:0000256" key="10">
    <source>
        <dbReference type="SAM" id="Phobius"/>
    </source>
</evidence>
<dbReference type="KEGG" id="dsc:ABOD76_15780"/>
<evidence type="ECO:0000256" key="6">
    <source>
        <dbReference type="ARBA" id="ARBA00023098"/>
    </source>
</evidence>
<keyword evidence="7 10" id="KW-0472">Membrane</keyword>
<gene>
    <name evidence="11" type="ORF">ABOD76_15780</name>
</gene>
<organism evidence="11">
    <name type="scientific">Deinococcus sonorensis KR-87</name>
    <dbReference type="NCBI Taxonomy" id="694439"/>
    <lineage>
        <taxon>Bacteria</taxon>
        <taxon>Thermotogati</taxon>
        <taxon>Deinococcota</taxon>
        <taxon>Deinococci</taxon>
        <taxon>Deinococcales</taxon>
        <taxon>Deinococcaceae</taxon>
        <taxon>Deinococcus</taxon>
    </lineage>
</organism>
<reference evidence="11" key="1">
    <citation type="submission" date="2024-06" db="EMBL/GenBank/DDBJ databases">
        <title>Draft Genome Sequence of Deinococcus sonorensis Type Strain KR-87, a Biofilm Producing Representative of the Genus Deinococcus.</title>
        <authorList>
            <person name="Boren L.S."/>
            <person name="Grosso R.A."/>
            <person name="Hugenberg-Cox A.N."/>
            <person name="Hill J.T.E."/>
            <person name="Albert C.M."/>
            <person name="Tuohy J.M."/>
        </authorList>
    </citation>
    <scope>NUCLEOTIDE SEQUENCE</scope>
    <source>
        <strain evidence="11">KR-87</strain>
    </source>
</reference>
<evidence type="ECO:0000256" key="5">
    <source>
        <dbReference type="ARBA" id="ARBA00022989"/>
    </source>
</evidence>
<dbReference type="GO" id="GO:0043772">
    <property type="term" value="F:acyl-phosphate glycerol-3-phosphate acyltransferase activity"/>
    <property type="evidence" value="ECO:0007669"/>
    <property type="project" value="InterPro"/>
</dbReference>
<dbReference type="PANTHER" id="PTHR30309">
    <property type="entry name" value="INNER MEMBRANE PROTEIN YGIH"/>
    <property type="match status" value="1"/>
</dbReference>
<evidence type="ECO:0000313" key="11">
    <source>
        <dbReference type="EMBL" id="XBV84889.1"/>
    </source>
</evidence>
<keyword evidence="8" id="KW-0594">Phospholipid biosynthesis</keyword>
<protein>
    <submittedName>
        <fullName evidence="11">Glycerol-3-phosphate acyltransferase</fullName>
        <ecNumber evidence="11">2.3.1.275</ecNumber>
    </submittedName>
</protein>
<dbReference type="GO" id="GO:0008654">
    <property type="term" value="P:phospholipid biosynthetic process"/>
    <property type="evidence" value="ECO:0007669"/>
    <property type="project" value="UniProtKB-KW"/>
</dbReference>
<proteinExistence type="predicted"/>
<dbReference type="EMBL" id="CP158299">
    <property type="protein sequence ID" value="XBV84889.1"/>
    <property type="molecule type" value="Genomic_DNA"/>
</dbReference>
<keyword evidence="2" id="KW-0444">Lipid biosynthesis</keyword>
<keyword evidence="9" id="KW-1208">Phospholipid metabolism</keyword>
<keyword evidence="1" id="KW-1003">Cell membrane</keyword>
<evidence type="ECO:0000256" key="7">
    <source>
        <dbReference type="ARBA" id="ARBA00023136"/>
    </source>
</evidence>
<feature type="transmembrane region" description="Helical" evidence="10">
    <location>
        <begin position="111"/>
        <end position="134"/>
    </location>
</feature>
<keyword evidence="5 10" id="KW-1133">Transmembrane helix</keyword>
<keyword evidence="11" id="KW-0012">Acyltransferase</keyword>
<dbReference type="AlphaFoldDB" id="A0AAU7U8F2"/>
<keyword evidence="3 11" id="KW-0808">Transferase</keyword>
<evidence type="ECO:0000256" key="2">
    <source>
        <dbReference type="ARBA" id="ARBA00022516"/>
    </source>
</evidence>
<keyword evidence="4 10" id="KW-0812">Transmembrane</keyword>
<dbReference type="Pfam" id="PF02660">
    <property type="entry name" value="G3P_acyltransf"/>
    <property type="match status" value="1"/>
</dbReference>
<dbReference type="InterPro" id="IPR003811">
    <property type="entry name" value="G3P_acylTferase_PlsY"/>
</dbReference>
<dbReference type="EC" id="2.3.1.275" evidence="11"/>
<dbReference type="PANTHER" id="PTHR30309:SF0">
    <property type="entry name" value="GLYCEROL-3-PHOSPHATE ACYLTRANSFERASE-RELATED"/>
    <property type="match status" value="1"/>
</dbReference>
<name>A0AAU7U8F2_9DEIO</name>
<dbReference type="GO" id="GO:0005886">
    <property type="term" value="C:plasma membrane"/>
    <property type="evidence" value="ECO:0007669"/>
    <property type="project" value="InterPro"/>
</dbReference>
<feature type="transmembrane region" description="Helical" evidence="10">
    <location>
        <begin position="154"/>
        <end position="180"/>
    </location>
</feature>
<evidence type="ECO:0000256" key="8">
    <source>
        <dbReference type="ARBA" id="ARBA00023209"/>
    </source>
</evidence>
<feature type="transmembrane region" description="Helical" evidence="10">
    <location>
        <begin position="49"/>
        <end position="73"/>
    </location>
</feature>
<dbReference type="RefSeq" id="WP_350242926.1">
    <property type="nucleotide sequence ID" value="NZ_CP158299.1"/>
</dbReference>
<accession>A0AAU7U8F2</accession>
<feature type="transmembrane region" description="Helical" evidence="10">
    <location>
        <begin position="6"/>
        <end position="29"/>
    </location>
</feature>